<comment type="caution">
    <text evidence="2">The sequence shown here is derived from an EMBL/GenBank/DDBJ whole genome shotgun (WGS) entry which is preliminary data.</text>
</comment>
<gene>
    <name evidence="2" type="ORF">FHU35_12393</name>
</gene>
<dbReference type="Proteomes" id="UP000316184">
    <property type="component" value="Unassembled WGS sequence"/>
</dbReference>
<proteinExistence type="predicted"/>
<evidence type="ECO:0000313" key="3">
    <source>
        <dbReference type="Proteomes" id="UP000316184"/>
    </source>
</evidence>
<dbReference type="EMBL" id="VIWX01000002">
    <property type="protein sequence ID" value="TWF95398.1"/>
    <property type="molecule type" value="Genomic_DNA"/>
</dbReference>
<evidence type="ECO:0000313" key="2">
    <source>
        <dbReference type="EMBL" id="TWF95398.1"/>
    </source>
</evidence>
<evidence type="ECO:0000259" key="1">
    <source>
        <dbReference type="Pfam" id="PF13193"/>
    </source>
</evidence>
<reference evidence="2 3" key="1">
    <citation type="submission" date="2019-06" db="EMBL/GenBank/DDBJ databases">
        <title>Sequencing the genomes of 1000 actinobacteria strains.</title>
        <authorList>
            <person name="Klenk H.-P."/>
        </authorList>
    </citation>
    <scope>NUCLEOTIDE SEQUENCE [LARGE SCALE GENOMIC DNA]</scope>
    <source>
        <strain evidence="2 3">DSM 46699</strain>
    </source>
</reference>
<dbReference type="Pfam" id="PF13193">
    <property type="entry name" value="AMP-binding_C"/>
    <property type="match status" value="1"/>
</dbReference>
<feature type="domain" description="AMP-binding enzyme C-terminal" evidence="1">
    <location>
        <begin position="2"/>
        <end position="60"/>
    </location>
</feature>
<organism evidence="2 3">
    <name type="scientific">Saccharopolyspora dendranthemae</name>
    <dbReference type="NCBI Taxonomy" id="1181886"/>
    <lineage>
        <taxon>Bacteria</taxon>
        <taxon>Bacillati</taxon>
        <taxon>Actinomycetota</taxon>
        <taxon>Actinomycetes</taxon>
        <taxon>Pseudonocardiales</taxon>
        <taxon>Pseudonocardiaceae</taxon>
        <taxon>Saccharopolyspora</taxon>
    </lineage>
</organism>
<dbReference type="SUPFAM" id="SSF56801">
    <property type="entry name" value="Acetyl-CoA synthetase-like"/>
    <property type="match status" value="1"/>
</dbReference>
<name>A0A561U7Q3_9PSEU</name>
<protein>
    <submittedName>
        <fullName evidence="2">AMP-binding enzyme</fullName>
    </submittedName>
</protein>
<dbReference type="Gene3D" id="3.30.300.30">
    <property type="match status" value="1"/>
</dbReference>
<accession>A0A561U7Q3</accession>
<dbReference type="AlphaFoldDB" id="A0A561U7Q3"/>
<keyword evidence="3" id="KW-1185">Reference proteome</keyword>
<sequence length="61" mass="6466">MLSTHPDIAAAAVVGRPTPSNGEEPVAFAVPRIGAVLDIDEVKAFVAEQVLPHKKIRHAEV</sequence>
<dbReference type="RefSeq" id="WP_222429342.1">
    <property type="nucleotide sequence ID" value="NZ_VIWX01000002.1"/>
</dbReference>
<dbReference type="InterPro" id="IPR045851">
    <property type="entry name" value="AMP-bd_C_sf"/>
</dbReference>
<dbReference type="InterPro" id="IPR025110">
    <property type="entry name" value="AMP-bd_C"/>
</dbReference>